<dbReference type="EMBL" id="BPLQ01014064">
    <property type="protein sequence ID" value="GIY76935.1"/>
    <property type="molecule type" value="Genomic_DNA"/>
</dbReference>
<gene>
    <name evidence="2" type="ORF">CDAR_265081</name>
</gene>
<sequence>MDTENSAAMPERKKQIPPFFITPNASWPETCKVLTSTVESLNISLSKVHCGFVPETTPQTNAVRKCVNCQGSHAAFYRGCPKFPRRNPPQQKRIYPTPPQRPRTKISLEENQRNRQITPEGGQRIYANIIKNQNEQAHLSTSIPSKPNRSRPVLHTAETNSPGRSQRTSPTNSLQSSTTRHQKNQLFGRKILYHPGELWSFPV</sequence>
<evidence type="ECO:0000256" key="1">
    <source>
        <dbReference type="SAM" id="MobiDB-lite"/>
    </source>
</evidence>
<feature type="region of interest" description="Disordered" evidence="1">
    <location>
        <begin position="137"/>
        <end position="188"/>
    </location>
</feature>
<organism evidence="2 3">
    <name type="scientific">Caerostris darwini</name>
    <dbReference type="NCBI Taxonomy" id="1538125"/>
    <lineage>
        <taxon>Eukaryota</taxon>
        <taxon>Metazoa</taxon>
        <taxon>Ecdysozoa</taxon>
        <taxon>Arthropoda</taxon>
        <taxon>Chelicerata</taxon>
        <taxon>Arachnida</taxon>
        <taxon>Araneae</taxon>
        <taxon>Araneomorphae</taxon>
        <taxon>Entelegynae</taxon>
        <taxon>Araneoidea</taxon>
        <taxon>Araneidae</taxon>
        <taxon>Caerostris</taxon>
    </lineage>
</organism>
<evidence type="ECO:0000313" key="2">
    <source>
        <dbReference type="EMBL" id="GIY76935.1"/>
    </source>
</evidence>
<keyword evidence="3" id="KW-1185">Reference proteome</keyword>
<proteinExistence type="predicted"/>
<feature type="compositionally biased region" description="Polar residues" evidence="1">
    <location>
        <begin position="137"/>
        <end position="147"/>
    </location>
</feature>
<comment type="caution">
    <text evidence="2">The sequence shown here is derived from an EMBL/GenBank/DDBJ whole genome shotgun (WGS) entry which is preliminary data.</text>
</comment>
<dbReference type="AlphaFoldDB" id="A0AAV4W681"/>
<protein>
    <submittedName>
        <fullName evidence="2">Uncharacterized protein</fullName>
    </submittedName>
</protein>
<feature type="region of interest" description="Disordered" evidence="1">
    <location>
        <begin position="81"/>
        <end position="122"/>
    </location>
</feature>
<feature type="compositionally biased region" description="Polar residues" evidence="1">
    <location>
        <begin position="157"/>
        <end position="179"/>
    </location>
</feature>
<accession>A0AAV4W681</accession>
<reference evidence="2 3" key="1">
    <citation type="submission" date="2021-06" db="EMBL/GenBank/DDBJ databases">
        <title>Caerostris darwini draft genome.</title>
        <authorList>
            <person name="Kono N."/>
            <person name="Arakawa K."/>
        </authorList>
    </citation>
    <scope>NUCLEOTIDE SEQUENCE [LARGE SCALE GENOMIC DNA]</scope>
</reference>
<name>A0AAV4W681_9ARAC</name>
<dbReference type="Proteomes" id="UP001054837">
    <property type="component" value="Unassembled WGS sequence"/>
</dbReference>
<evidence type="ECO:0000313" key="3">
    <source>
        <dbReference type="Proteomes" id="UP001054837"/>
    </source>
</evidence>